<reference evidence="2" key="1">
    <citation type="journal article" date="2022" name="Mol. Ecol. Resour.">
        <title>The genomes of chicory, endive, great burdock and yacon provide insights into Asteraceae palaeo-polyploidization history and plant inulin production.</title>
        <authorList>
            <person name="Fan W."/>
            <person name="Wang S."/>
            <person name="Wang H."/>
            <person name="Wang A."/>
            <person name="Jiang F."/>
            <person name="Liu H."/>
            <person name="Zhao H."/>
            <person name="Xu D."/>
            <person name="Zhang Y."/>
        </authorList>
    </citation>
    <scope>NUCLEOTIDE SEQUENCE [LARGE SCALE GENOMIC DNA]</scope>
    <source>
        <strain evidence="2">cv. Yunnan</strain>
    </source>
</reference>
<dbReference type="EMBL" id="CM042038">
    <property type="protein sequence ID" value="KAI3733133.1"/>
    <property type="molecule type" value="Genomic_DNA"/>
</dbReference>
<gene>
    <name evidence="1" type="ORF">L1987_64351</name>
</gene>
<dbReference type="Proteomes" id="UP001056120">
    <property type="component" value="Linkage Group LG21"/>
</dbReference>
<evidence type="ECO:0000313" key="2">
    <source>
        <dbReference type="Proteomes" id="UP001056120"/>
    </source>
</evidence>
<accession>A0ACB9CFQ6</accession>
<organism evidence="1 2">
    <name type="scientific">Smallanthus sonchifolius</name>
    <dbReference type="NCBI Taxonomy" id="185202"/>
    <lineage>
        <taxon>Eukaryota</taxon>
        <taxon>Viridiplantae</taxon>
        <taxon>Streptophyta</taxon>
        <taxon>Embryophyta</taxon>
        <taxon>Tracheophyta</taxon>
        <taxon>Spermatophyta</taxon>
        <taxon>Magnoliopsida</taxon>
        <taxon>eudicotyledons</taxon>
        <taxon>Gunneridae</taxon>
        <taxon>Pentapetalae</taxon>
        <taxon>asterids</taxon>
        <taxon>campanulids</taxon>
        <taxon>Asterales</taxon>
        <taxon>Asteraceae</taxon>
        <taxon>Asteroideae</taxon>
        <taxon>Heliantheae alliance</taxon>
        <taxon>Millerieae</taxon>
        <taxon>Smallanthus</taxon>
    </lineage>
</organism>
<protein>
    <submittedName>
        <fullName evidence="1">Uncharacterized protein</fullName>
    </submittedName>
</protein>
<comment type="caution">
    <text evidence="1">The sequence shown here is derived from an EMBL/GenBank/DDBJ whole genome shotgun (WGS) entry which is preliminary data.</text>
</comment>
<sequence length="135" mass="15078">MELNQACVKMEHILGCPGFQFDVANAKSTPQPENSSPMDLRIHIQIPGKRYEADLGARLPNNPLAYAHSEDESAKSPAGSPSTQKIFESLTKEDSFSHFGKNFDAETDNMEIGELFLWLQVRNETKKKIGVLRIS</sequence>
<reference evidence="1 2" key="2">
    <citation type="journal article" date="2022" name="Mol. Ecol. Resour.">
        <title>The genomes of chicory, endive, great burdock and yacon provide insights into Asteraceae paleo-polyploidization history and plant inulin production.</title>
        <authorList>
            <person name="Fan W."/>
            <person name="Wang S."/>
            <person name="Wang H."/>
            <person name="Wang A."/>
            <person name="Jiang F."/>
            <person name="Liu H."/>
            <person name="Zhao H."/>
            <person name="Xu D."/>
            <person name="Zhang Y."/>
        </authorList>
    </citation>
    <scope>NUCLEOTIDE SEQUENCE [LARGE SCALE GENOMIC DNA]</scope>
    <source>
        <strain evidence="2">cv. Yunnan</strain>
        <tissue evidence="1">Leaves</tissue>
    </source>
</reference>
<name>A0ACB9CFQ6_9ASTR</name>
<evidence type="ECO:0000313" key="1">
    <source>
        <dbReference type="EMBL" id="KAI3733133.1"/>
    </source>
</evidence>
<keyword evidence="2" id="KW-1185">Reference proteome</keyword>
<proteinExistence type="predicted"/>